<keyword evidence="10" id="KW-0472">Membrane</keyword>
<dbReference type="SUPFAM" id="SSF55874">
    <property type="entry name" value="ATPase domain of HSP90 chaperone/DNA topoisomerase II/histidine kinase"/>
    <property type="match status" value="1"/>
</dbReference>
<evidence type="ECO:0000256" key="6">
    <source>
        <dbReference type="ARBA" id="ARBA00022679"/>
    </source>
</evidence>
<evidence type="ECO:0000259" key="11">
    <source>
        <dbReference type="PROSITE" id="PS50109"/>
    </source>
</evidence>
<name>A0ABW3FDJ8_9HYPH</name>
<proteinExistence type="predicted"/>
<keyword evidence="9" id="KW-0067">ATP-binding</keyword>
<feature type="transmembrane region" description="Helical" evidence="10">
    <location>
        <begin position="49"/>
        <end position="72"/>
    </location>
</feature>
<dbReference type="Pfam" id="PF00512">
    <property type="entry name" value="HisKA"/>
    <property type="match status" value="1"/>
</dbReference>
<evidence type="ECO:0000256" key="7">
    <source>
        <dbReference type="ARBA" id="ARBA00022741"/>
    </source>
</evidence>
<evidence type="ECO:0000313" key="12">
    <source>
        <dbReference type="EMBL" id="MFD0914876.1"/>
    </source>
</evidence>
<comment type="caution">
    <text evidence="12">The sequence shown here is derived from an EMBL/GenBank/DDBJ whole genome shotgun (WGS) entry which is preliminary data.</text>
</comment>
<dbReference type="InterPro" id="IPR036097">
    <property type="entry name" value="HisK_dim/P_sf"/>
</dbReference>
<dbReference type="Gene3D" id="1.10.287.130">
    <property type="match status" value="1"/>
</dbReference>
<comment type="catalytic activity">
    <reaction evidence="1">
        <text>ATP + protein L-histidine = ADP + protein N-phospho-L-histidine.</text>
        <dbReference type="EC" id="2.7.13.3"/>
    </reaction>
</comment>
<feature type="transmembrane region" description="Helical" evidence="10">
    <location>
        <begin position="12"/>
        <end position="37"/>
    </location>
</feature>
<dbReference type="GO" id="GO:0016301">
    <property type="term" value="F:kinase activity"/>
    <property type="evidence" value="ECO:0007669"/>
    <property type="project" value="UniProtKB-KW"/>
</dbReference>
<evidence type="ECO:0000256" key="2">
    <source>
        <dbReference type="ARBA" id="ARBA00004651"/>
    </source>
</evidence>
<keyword evidence="7" id="KW-0547">Nucleotide-binding</keyword>
<dbReference type="PANTHER" id="PTHR44936">
    <property type="entry name" value="SENSOR PROTEIN CREC"/>
    <property type="match status" value="1"/>
</dbReference>
<keyword evidence="10" id="KW-1133">Transmembrane helix</keyword>
<evidence type="ECO:0000256" key="10">
    <source>
        <dbReference type="SAM" id="Phobius"/>
    </source>
</evidence>
<protein>
    <recommendedName>
        <fullName evidence="3">histidine kinase</fullName>
        <ecNumber evidence="3">2.7.13.3</ecNumber>
    </recommendedName>
</protein>
<dbReference type="PRINTS" id="PR00344">
    <property type="entry name" value="BCTRLSENSOR"/>
</dbReference>
<keyword evidence="13" id="KW-1185">Reference proteome</keyword>
<dbReference type="Gene3D" id="3.30.565.10">
    <property type="entry name" value="Histidine kinase-like ATPase, C-terminal domain"/>
    <property type="match status" value="1"/>
</dbReference>
<dbReference type="EMBL" id="JBHTJV010000002">
    <property type="protein sequence ID" value="MFD0914876.1"/>
    <property type="molecule type" value="Genomic_DNA"/>
</dbReference>
<dbReference type="InterPro" id="IPR050980">
    <property type="entry name" value="2C_sensor_his_kinase"/>
</dbReference>
<dbReference type="CDD" id="cd00082">
    <property type="entry name" value="HisKA"/>
    <property type="match status" value="1"/>
</dbReference>
<keyword evidence="6" id="KW-0808">Transferase</keyword>
<evidence type="ECO:0000256" key="9">
    <source>
        <dbReference type="ARBA" id="ARBA00022840"/>
    </source>
</evidence>
<keyword evidence="10" id="KW-0812">Transmembrane</keyword>
<evidence type="ECO:0000256" key="8">
    <source>
        <dbReference type="ARBA" id="ARBA00022777"/>
    </source>
</evidence>
<gene>
    <name evidence="12" type="ORF">ACFQ14_00485</name>
</gene>
<dbReference type="InterPro" id="IPR003594">
    <property type="entry name" value="HATPase_dom"/>
</dbReference>
<dbReference type="EC" id="2.7.13.3" evidence="3"/>
<dbReference type="SUPFAM" id="SSF47384">
    <property type="entry name" value="Homodimeric domain of signal transducing histidine kinase"/>
    <property type="match status" value="1"/>
</dbReference>
<organism evidence="12 13">
    <name type="scientific">Pseudahrensia aquimaris</name>
    <dbReference type="NCBI Taxonomy" id="744461"/>
    <lineage>
        <taxon>Bacteria</taxon>
        <taxon>Pseudomonadati</taxon>
        <taxon>Pseudomonadota</taxon>
        <taxon>Alphaproteobacteria</taxon>
        <taxon>Hyphomicrobiales</taxon>
        <taxon>Ahrensiaceae</taxon>
        <taxon>Pseudahrensia</taxon>
    </lineage>
</organism>
<keyword evidence="8 12" id="KW-0418">Kinase</keyword>
<evidence type="ECO:0000256" key="5">
    <source>
        <dbReference type="ARBA" id="ARBA00022553"/>
    </source>
</evidence>
<reference evidence="13" key="1">
    <citation type="journal article" date="2019" name="Int. J. Syst. Evol. Microbiol.">
        <title>The Global Catalogue of Microorganisms (GCM) 10K type strain sequencing project: providing services to taxonomists for standard genome sequencing and annotation.</title>
        <authorList>
            <consortium name="The Broad Institute Genomics Platform"/>
            <consortium name="The Broad Institute Genome Sequencing Center for Infectious Disease"/>
            <person name="Wu L."/>
            <person name="Ma J."/>
        </authorList>
    </citation>
    <scope>NUCLEOTIDE SEQUENCE [LARGE SCALE GENOMIC DNA]</scope>
    <source>
        <strain evidence="13">CCUG 60023</strain>
    </source>
</reference>
<dbReference type="RefSeq" id="WP_377210735.1">
    <property type="nucleotide sequence ID" value="NZ_JBHTJV010000002.1"/>
</dbReference>
<dbReference type="SMART" id="SM00387">
    <property type="entry name" value="HATPase_c"/>
    <property type="match status" value="1"/>
</dbReference>
<feature type="domain" description="Histidine kinase" evidence="11">
    <location>
        <begin position="135"/>
        <end position="327"/>
    </location>
</feature>
<dbReference type="InterPro" id="IPR003661">
    <property type="entry name" value="HisK_dim/P_dom"/>
</dbReference>
<dbReference type="InterPro" id="IPR036890">
    <property type="entry name" value="HATPase_C_sf"/>
</dbReference>
<evidence type="ECO:0000256" key="1">
    <source>
        <dbReference type="ARBA" id="ARBA00000085"/>
    </source>
</evidence>
<accession>A0ABW3FDJ8</accession>
<sequence length="327" mass="35681">MSAPQQKWRPALWMVVFGVLMLVALLPLVGLALIIAFESWFDVQFRLRSAAGLLGLAAGSLTMAAIVGAVFVRTLVGPTQELIERTSEIDKGADDAYRPLTHNGTRETATLAQRFFTLAQRLSDRSNYLTLFTTHLSHEFKTPLTSIIGAAELMKDSAMKKSERERFLTNIITDATRLNTLSSRLRDLARADAVQAGEPCNLLTVLQQAAREAEIELESDGVGEPTIAISQENALIVFRQLTDNAAQSGASMFKVSAREGSLLIGDDGSPIPDDARANLFDQFFTTKQALGGTGMGLGIARTMLKNHGADLRLSDVQGWKFEMRLPL</sequence>
<dbReference type="SMART" id="SM00388">
    <property type="entry name" value="HisKA"/>
    <property type="match status" value="1"/>
</dbReference>
<dbReference type="PROSITE" id="PS50109">
    <property type="entry name" value="HIS_KIN"/>
    <property type="match status" value="1"/>
</dbReference>
<dbReference type="InterPro" id="IPR004358">
    <property type="entry name" value="Sig_transdc_His_kin-like_C"/>
</dbReference>
<comment type="subcellular location">
    <subcellularLocation>
        <location evidence="2">Cell membrane</location>
        <topology evidence="2">Multi-pass membrane protein</topology>
    </subcellularLocation>
</comment>
<keyword evidence="5" id="KW-0597">Phosphoprotein</keyword>
<keyword evidence="4" id="KW-1003">Cell membrane</keyword>
<dbReference type="InterPro" id="IPR005467">
    <property type="entry name" value="His_kinase_dom"/>
</dbReference>
<evidence type="ECO:0000256" key="4">
    <source>
        <dbReference type="ARBA" id="ARBA00022475"/>
    </source>
</evidence>
<dbReference type="Proteomes" id="UP001597101">
    <property type="component" value="Unassembled WGS sequence"/>
</dbReference>
<dbReference type="Pfam" id="PF02518">
    <property type="entry name" value="HATPase_c"/>
    <property type="match status" value="1"/>
</dbReference>
<dbReference type="PANTHER" id="PTHR44936:SF10">
    <property type="entry name" value="SENSOR PROTEIN RSTB"/>
    <property type="match status" value="1"/>
</dbReference>
<evidence type="ECO:0000256" key="3">
    <source>
        <dbReference type="ARBA" id="ARBA00012438"/>
    </source>
</evidence>
<evidence type="ECO:0000313" key="13">
    <source>
        <dbReference type="Proteomes" id="UP001597101"/>
    </source>
</evidence>